<protein>
    <submittedName>
        <fullName evidence="1">Uncharacterized protein</fullName>
    </submittedName>
</protein>
<dbReference type="Proteomes" id="UP001528411">
    <property type="component" value="Unassembled WGS sequence"/>
</dbReference>
<accession>A0ABT5FB27</accession>
<reference evidence="1 2" key="1">
    <citation type="submission" date="2023-01" db="EMBL/GenBank/DDBJ databases">
        <title>Psychrosphaera sp. nov., isolated from marine algae.</title>
        <authorList>
            <person name="Bayburt H."/>
            <person name="Choi B.J."/>
            <person name="Kim J.M."/>
            <person name="Choi D.G."/>
            <person name="Jeon C.O."/>
        </authorList>
    </citation>
    <scope>NUCLEOTIDE SEQUENCE [LARGE SCALE GENOMIC DNA]</scope>
    <source>
        <strain evidence="1 2">G1-22</strain>
    </source>
</reference>
<name>A0ABT5FB27_9GAMM</name>
<proteinExistence type="predicted"/>
<gene>
    <name evidence="1" type="ORF">PN838_08180</name>
</gene>
<comment type="caution">
    <text evidence="1">The sequence shown here is derived from an EMBL/GenBank/DDBJ whole genome shotgun (WGS) entry which is preliminary data.</text>
</comment>
<keyword evidence="2" id="KW-1185">Reference proteome</keyword>
<organism evidence="1 2">
    <name type="scientific">Psychrosphaera algicola</name>
    <dbReference type="NCBI Taxonomy" id="3023714"/>
    <lineage>
        <taxon>Bacteria</taxon>
        <taxon>Pseudomonadati</taxon>
        <taxon>Pseudomonadota</taxon>
        <taxon>Gammaproteobacteria</taxon>
        <taxon>Alteromonadales</taxon>
        <taxon>Pseudoalteromonadaceae</taxon>
        <taxon>Psychrosphaera</taxon>
    </lineage>
</organism>
<sequence length="51" mass="5830">MQNNTSAEFKIIEKANIQLPLELQDSLEQNEIIAYSVGVNSYYVKALNQKK</sequence>
<dbReference type="RefSeq" id="WP_272180326.1">
    <property type="nucleotide sequence ID" value="NZ_JAQOMS010000002.1"/>
</dbReference>
<evidence type="ECO:0000313" key="1">
    <source>
        <dbReference type="EMBL" id="MDC2888751.1"/>
    </source>
</evidence>
<dbReference type="EMBL" id="JAQOMS010000002">
    <property type="protein sequence ID" value="MDC2888751.1"/>
    <property type="molecule type" value="Genomic_DNA"/>
</dbReference>
<evidence type="ECO:0000313" key="2">
    <source>
        <dbReference type="Proteomes" id="UP001528411"/>
    </source>
</evidence>